<name>A0ACB8U3S3_9APHY</name>
<evidence type="ECO:0000313" key="1">
    <source>
        <dbReference type="EMBL" id="KAI0088846.1"/>
    </source>
</evidence>
<gene>
    <name evidence="1" type="ORF">BDY19DRAFT_1089545</name>
</gene>
<dbReference type="EMBL" id="MU274912">
    <property type="protein sequence ID" value="KAI0088846.1"/>
    <property type="molecule type" value="Genomic_DNA"/>
</dbReference>
<protein>
    <submittedName>
        <fullName evidence="1">Uncharacterized protein</fullName>
    </submittedName>
</protein>
<evidence type="ECO:0000313" key="2">
    <source>
        <dbReference type="Proteomes" id="UP001055072"/>
    </source>
</evidence>
<accession>A0ACB8U3S3</accession>
<sequence>MLDLLPLPEPPTQSSLTEARRNLETQKQSANNLASKIRDAEQELERIVRESHEAIKNLEQERAAVEGGIARTLAYLSPIRRLPHELLRLIFTLIFEDYPCCAWVLSAVCQLWRREALSMPRLWTKIRLVTTQNSSPDTVRLWLERSGPTVPLDIEIFLHSSSPHLSDERPSRRRVSPRALSPGWDGTMWTDWPGQIPGSPDGHDHGGGQPYVQMNGGALQYIPMAMPQPNTPILVPHVLPHDHYPPGDAGSPQWRGSPQSSRSRGSNHWGHIAFYYLTEQMHRWTRFVFRFDRQFNSVSALKSIAGDAPLLREFEVSCAEPGPFNEWTWIPCTLHPYQISQVETLTLQHVPFRWFSPIFQNLRSLSLRSLPTCTLALDRILHIIKQNPNLESLSLYFATVSPAVLPLVPVTMENLKSLSVGGHFMLTTIVDSLCLPALECLVFDVDTRDAVEETISSLLDRSQTPPIEKLSIAYSSHLNGPSGIFYGQGAMVTSWQFLLELEDLQILQVGGSVLEPLVVALGTPEDDNQDRWFCPNLSSLALRNCRAHGDGRAKLVHMVDARNPETGGPVAVGGVTPVKLRHLELHDCGLGQDVISWLDRRVESVVCMEPFDARSPRSPTFHYIA</sequence>
<keyword evidence="2" id="KW-1185">Reference proteome</keyword>
<comment type="caution">
    <text evidence="1">The sequence shown here is derived from an EMBL/GenBank/DDBJ whole genome shotgun (WGS) entry which is preliminary data.</text>
</comment>
<proteinExistence type="predicted"/>
<reference evidence="1" key="1">
    <citation type="journal article" date="2021" name="Environ. Microbiol.">
        <title>Gene family expansions and transcriptome signatures uncover fungal adaptations to wood decay.</title>
        <authorList>
            <person name="Hage H."/>
            <person name="Miyauchi S."/>
            <person name="Viragh M."/>
            <person name="Drula E."/>
            <person name="Min B."/>
            <person name="Chaduli D."/>
            <person name="Navarro D."/>
            <person name="Favel A."/>
            <person name="Norest M."/>
            <person name="Lesage-Meessen L."/>
            <person name="Balint B."/>
            <person name="Merenyi Z."/>
            <person name="de Eugenio L."/>
            <person name="Morin E."/>
            <person name="Martinez A.T."/>
            <person name="Baldrian P."/>
            <person name="Stursova M."/>
            <person name="Martinez M.J."/>
            <person name="Novotny C."/>
            <person name="Magnuson J.K."/>
            <person name="Spatafora J.W."/>
            <person name="Maurice S."/>
            <person name="Pangilinan J."/>
            <person name="Andreopoulos W."/>
            <person name="LaButti K."/>
            <person name="Hundley H."/>
            <person name="Na H."/>
            <person name="Kuo A."/>
            <person name="Barry K."/>
            <person name="Lipzen A."/>
            <person name="Henrissat B."/>
            <person name="Riley R."/>
            <person name="Ahrendt S."/>
            <person name="Nagy L.G."/>
            <person name="Grigoriev I.V."/>
            <person name="Martin F."/>
            <person name="Rosso M.N."/>
        </authorList>
    </citation>
    <scope>NUCLEOTIDE SEQUENCE</scope>
    <source>
        <strain evidence="1">CBS 384.51</strain>
    </source>
</reference>
<dbReference type="Proteomes" id="UP001055072">
    <property type="component" value="Unassembled WGS sequence"/>
</dbReference>
<organism evidence="1 2">
    <name type="scientific">Irpex rosettiformis</name>
    <dbReference type="NCBI Taxonomy" id="378272"/>
    <lineage>
        <taxon>Eukaryota</taxon>
        <taxon>Fungi</taxon>
        <taxon>Dikarya</taxon>
        <taxon>Basidiomycota</taxon>
        <taxon>Agaricomycotina</taxon>
        <taxon>Agaricomycetes</taxon>
        <taxon>Polyporales</taxon>
        <taxon>Irpicaceae</taxon>
        <taxon>Irpex</taxon>
    </lineage>
</organism>